<dbReference type="Gene3D" id="2.160.20.10">
    <property type="entry name" value="Single-stranded right-handed beta-helix, Pectin lyase-like"/>
    <property type="match status" value="1"/>
</dbReference>
<name>X1HK39_9ZZZZ</name>
<organism evidence="2">
    <name type="scientific">marine sediment metagenome</name>
    <dbReference type="NCBI Taxonomy" id="412755"/>
    <lineage>
        <taxon>unclassified sequences</taxon>
        <taxon>metagenomes</taxon>
        <taxon>ecological metagenomes</taxon>
    </lineage>
</organism>
<proteinExistence type="predicted"/>
<gene>
    <name evidence="2" type="ORF">S03H2_28098</name>
</gene>
<dbReference type="InterPro" id="IPR012334">
    <property type="entry name" value="Pectin_lyas_fold"/>
</dbReference>
<dbReference type="Pfam" id="PF13229">
    <property type="entry name" value="Beta_helix"/>
    <property type="match status" value="1"/>
</dbReference>
<feature type="non-terminal residue" evidence="2">
    <location>
        <position position="1"/>
    </location>
</feature>
<accession>X1HK39</accession>
<dbReference type="SUPFAM" id="SSF51126">
    <property type="entry name" value="Pectin lyase-like"/>
    <property type="match status" value="1"/>
</dbReference>
<evidence type="ECO:0000259" key="1">
    <source>
        <dbReference type="Pfam" id="PF13229"/>
    </source>
</evidence>
<dbReference type="EMBL" id="BARU01016924">
    <property type="protein sequence ID" value="GAH54209.1"/>
    <property type="molecule type" value="Genomic_DNA"/>
</dbReference>
<dbReference type="InterPro" id="IPR039448">
    <property type="entry name" value="Beta_helix"/>
</dbReference>
<evidence type="ECO:0000313" key="2">
    <source>
        <dbReference type="EMBL" id="GAH54209.1"/>
    </source>
</evidence>
<protein>
    <recommendedName>
        <fullName evidence="1">Right handed beta helix domain-containing protein</fullName>
    </recommendedName>
</protein>
<feature type="domain" description="Right handed beta helix" evidence="1">
    <location>
        <begin position="41"/>
        <end position="154"/>
    </location>
</feature>
<reference evidence="2" key="1">
    <citation type="journal article" date="2014" name="Front. Microbiol.">
        <title>High frequency of phylogenetically diverse reductive dehalogenase-homologous genes in deep subseafloor sedimentary metagenomes.</title>
        <authorList>
            <person name="Kawai M."/>
            <person name="Futagami T."/>
            <person name="Toyoda A."/>
            <person name="Takaki Y."/>
            <person name="Nishi S."/>
            <person name="Hori S."/>
            <person name="Arai W."/>
            <person name="Tsubouchi T."/>
            <person name="Morono Y."/>
            <person name="Uchiyama I."/>
            <person name="Ito T."/>
            <person name="Fujiyama A."/>
            <person name="Inagaki F."/>
            <person name="Takami H."/>
        </authorList>
    </citation>
    <scope>NUCLEOTIDE SEQUENCE</scope>
    <source>
        <strain evidence="2">Expedition CK06-06</strain>
    </source>
</reference>
<dbReference type="AlphaFoldDB" id="X1HK39"/>
<sequence length="179" mass="19182">LRLVNMRFECVGAIDLLEFNICNNVEILNCDFAPADNDVVSAISTVNSSWLTIRNCRFSSPATDNGFDYCLYAAGGSNKNLHCALIENNIFDGMDGDGTAIHIEALCTASQTVIRNNLIMIRGAGIGIDDDSDQAMVIENKIFHNGGTPLDVNASLSLMNMLSDDGTVTWSPTIAGLSA</sequence>
<comment type="caution">
    <text evidence="2">The sequence shown here is derived from an EMBL/GenBank/DDBJ whole genome shotgun (WGS) entry which is preliminary data.</text>
</comment>
<dbReference type="InterPro" id="IPR011050">
    <property type="entry name" value="Pectin_lyase_fold/virulence"/>
</dbReference>